<reference evidence="2 3" key="1">
    <citation type="journal article" date="2013" name="Proc. Natl. Acad. Sci. U.S.A.">
        <title>Fine-scale variation in meiotic recombination in Mimulus inferred from population shotgun sequencing.</title>
        <authorList>
            <person name="Hellsten U."/>
            <person name="Wright K.M."/>
            <person name="Jenkins J."/>
            <person name="Shu S."/>
            <person name="Yuan Y."/>
            <person name="Wessler S.R."/>
            <person name="Schmutz J."/>
            <person name="Willis J.H."/>
            <person name="Rokhsar D.S."/>
        </authorList>
    </citation>
    <scope>NUCLEOTIDE SEQUENCE [LARGE SCALE GENOMIC DNA]</scope>
    <source>
        <strain evidence="3">cv. DUN x IM62</strain>
    </source>
</reference>
<evidence type="ECO:0000313" key="3">
    <source>
        <dbReference type="Proteomes" id="UP000030748"/>
    </source>
</evidence>
<organism evidence="2 3">
    <name type="scientific">Erythranthe guttata</name>
    <name type="common">Yellow monkey flower</name>
    <name type="synonym">Mimulus guttatus</name>
    <dbReference type="NCBI Taxonomy" id="4155"/>
    <lineage>
        <taxon>Eukaryota</taxon>
        <taxon>Viridiplantae</taxon>
        <taxon>Streptophyta</taxon>
        <taxon>Embryophyta</taxon>
        <taxon>Tracheophyta</taxon>
        <taxon>Spermatophyta</taxon>
        <taxon>Magnoliopsida</taxon>
        <taxon>eudicotyledons</taxon>
        <taxon>Gunneridae</taxon>
        <taxon>Pentapetalae</taxon>
        <taxon>asterids</taxon>
        <taxon>lamiids</taxon>
        <taxon>Lamiales</taxon>
        <taxon>Phrymaceae</taxon>
        <taxon>Erythranthe</taxon>
    </lineage>
</organism>
<dbReference type="PANTHER" id="PTHR32212">
    <property type="entry name" value="CYCLIN-LIKE F-BOX"/>
    <property type="match status" value="1"/>
</dbReference>
<proteinExistence type="predicted"/>
<dbReference type="Gene3D" id="1.20.1280.50">
    <property type="match status" value="1"/>
</dbReference>
<dbReference type="STRING" id="4155.A0A022QZM0"/>
<dbReference type="SUPFAM" id="SSF81383">
    <property type="entry name" value="F-box domain"/>
    <property type="match status" value="1"/>
</dbReference>
<protein>
    <recommendedName>
        <fullName evidence="1">F-box domain-containing protein</fullName>
    </recommendedName>
</protein>
<dbReference type="AlphaFoldDB" id="A0A022QZM0"/>
<dbReference type="EMBL" id="KI630768">
    <property type="protein sequence ID" value="EYU33421.1"/>
    <property type="molecule type" value="Genomic_DNA"/>
</dbReference>
<dbReference type="InterPro" id="IPR001810">
    <property type="entry name" value="F-box_dom"/>
</dbReference>
<sequence>MAGKRVAKFQTKKCAEIVYGDDDRISRLPDDILVDILSLLSLKEAVCTSVLSSRWHNLWKHIYRLNFDPHVSLQKGTQQGFESCKEKRKKKFQKDVNRWINFAIVRHVQRLELDLTTGDSSRYNCSLPQELLTKNTSSEIDFKPLKVLCLKSVDVTEEDIKFFQSKCPMLEELVVDRSLKLLNVEVCGGPFLVLKHLELTRCYNLKSVKVCAPNLTSLTLQKVECLLLENVPRLVEVSVCRAYSKVSTTVALSAFACCDFQLEILTLEMKGFE</sequence>
<dbReference type="CDD" id="cd22160">
    <property type="entry name" value="F-box_AtFBL13-like"/>
    <property type="match status" value="1"/>
</dbReference>
<feature type="non-terminal residue" evidence="2">
    <location>
        <position position="273"/>
    </location>
</feature>
<dbReference type="InterPro" id="IPR036047">
    <property type="entry name" value="F-box-like_dom_sf"/>
</dbReference>
<dbReference type="Pfam" id="PF23622">
    <property type="entry name" value="LRR_At1g61320_AtMIF1"/>
    <property type="match status" value="1"/>
</dbReference>
<dbReference type="Proteomes" id="UP000030748">
    <property type="component" value="Unassembled WGS sequence"/>
</dbReference>
<gene>
    <name evidence="2" type="ORF">MIMGU_mgv1a019232mg</name>
</gene>
<dbReference type="SUPFAM" id="SSF52047">
    <property type="entry name" value="RNI-like"/>
    <property type="match status" value="1"/>
</dbReference>
<evidence type="ECO:0000313" key="2">
    <source>
        <dbReference type="EMBL" id="EYU33421.1"/>
    </source>
</evidence>
<feature type="domain" description="F-box" evidence="1">
    <location>
        <begin position="22"/>
        <end position="70"/>
    </location>
</feature>
<keyword evidence="3" id="KW-1185">Reference proteome</keyword>
<dbReference type="PROSITE" id="PS50181">
    <property type="entry name" value="FBOX"/>
    <property type="match status" value="1"/>
</dbReference>
<accession>A0A022QZM0</accession>
<dbReference type="Pfam" id="PF00646">
    <property type="entry name" value="F-box"/>
    <property type="match status" value="1"/>
</dbReference>
<dbReference type="eggNOG" id="ENOG502RYMX">
    <property type="taxonomic scope" value="Eukaryota"/>
</dbReference>
<dbReference type="InterPro" id="IPR055357">
    <property type="entry name" value="LRR_At1g61320_AtMIF1"/>
</dbReference>
<evidence type="ECO:0000259" key="1">
    <source>
        <dbReference type="PROSITE" id="PS50181"/>
    </source>
</evidence>
<dbReference type="InterPro" id="IPR053781">
    <property type="entry name" value="F-box_AtFBL13-like"/>
</dbReference>
<dbReference type="Gene3D" id="3.80.10.10">
    <property type="entry name" value="Ribonuclease Inhibitor"/>
    <property type="match status" value="1"/>
</dbReference>
<name>A0A022QZM0_ERYGU</name>
<dbReference type="PANTHER" id="PTHR32212:SF451">
    <property type="entry name" value="F-BOX DOMAIN-CONTAINING PROTEIN"/>
    <property type="match status" value="1"/>
</dbReference>
<dbReference type="InterPro" id="IPR032675">
    <property type="entry name" value="LRR_dom_sf"/>
</dbReference>